<keyword evidence="4" id="KW-1003">Cell membrane</keyword>
<feature type="region of interest" description="Disordered" evidence="10">
    <location>
        <begin position="247"/>
        <end position="306"/>
    </location>
</feature>
<protein>
    <submittedName>
        <fullName evidence="12">Bidirectional sugar transporter SWEET2a</fullName>
    </submittedName>
</protein>
<feature type="transmembrane region" description="Helical" evidence="11">
    <location>
        <begin position="158"/>
        <end position="179"/>
    </location>
</feature>
<gene>
    <name evidence="12" type="ORF">SEMRO_741_G195720.1</name>
</gene>
<dbReference type="InterPro" id="IPR004316">
    <property type="entry name" value="SWEET_rpt"/>
</dbReference>
<dbReference type="OrthoDB" id="409725at2759"/>
<evidence type="ECO:0000256" key="10">
    <source>
        <dbReference type="SAM" id="MobiDB-lite"/>
    </source>
</evidence>
<dbReference type="GO" id="GO:0005886">
    <property type="term" value="C:plasma membrane"/>
    <property type="evidence" value="ECO:0007669"/>
    <property type="project" value="UniProtKB-SubCell"/>
</dbReference>
<dbReference type="Proteomes" id="UP001153069">
    <property type="component" value="Unassembled WGS sequence"/>
</dbReference>
<feature type="transmembrane region" description="Helical" evidence="11">
    <location>
        <begin position="129"/>
        <end position="152"/>
    </location>
</feature>
<evidence type="ECO:0000256" key="5">
    <source>
        <dbReference type="ARBA" id="ARBA00022597"/>
    </source>
</evidence>
<evidence type="ECO:0000313" key="13">
    <source>
        <dbReference type="Proteomes" id="UP001153069"/>
    </source>
</evidence>
<keyword evidence="8 11" id="KW-1133">Transmembrane helix</keyword>
<evidence type="ECO:0000256" key="1">
    <source>
        <dbReference type="ARBA" id="ARBA00004651"/>
    </source>
</evidence>
<keyword evidence="5 12" id="KW-0762">Sugar transport</keyword>
<dbReference type="Pfam" id="PF03083">
    <property type="entry name" value="MtN3_slv"/>
    <property type="match status" value="2"/>
</dbReference>
<reference evidence="12" key="1">
    <citation type="submission" date="2020-06" db="EMBL/GenBank/DDBJ databases">
        <authorList>
            <consortium name="Plant Systems Biology data submission"/>
        </authorList>
    </citation>
    <scope>NUCLEOTIDE SEQUENCE</scope>
    <source>
        <strain evidence="12">D6</strain>
    </source>
</reference>
<keyword evidence="3" id="KW-0813">Transport</keyword>
<dbReference type="AlphaFoldDB" id="A0A9N8HHY5"/>
<dbReference type="PANTHER" id="PTHR10791:SF30">
    <property type="entry name" value="SUGAR TRANSPORTER SWEET1"/>
    <property type="match status" value="1"/>
</dbReference>
<feature type="transmembrane region" description="Helical" evidence="11">
    <location>
        <begin position="47"/>
        <end position="66"/>
    </location>
</feature>
<name>A0A9N8HHY5_9STRA</name>
<dbReference type="FunFam" id="1.20.1280.290:FF:000007">
    <property type="entry name" value="Bidirectional sugar transporter SWEET7"/>
    <property type="match status" value="1"/>
</dbReference>
<comment type="similarity">
    <text evidence="2">Belongs to the SWEET sugar transporter family.</text>
</comment>
<keyword evidence="7" id="KW-0677">Repeat</keyword>
<dbReference type="InterPro" id="IPR047664">
    <property type="entry name" value="SWEET"/>
</dbReference>
<feature type="transmembrane region" description="Helical" evidence="11">
    <location>
        <begin position="6"/>
        <end position="26"/>
    </location>
</feature>
<feature type="transmembrane region" description="Helical" evidence="11">
    <location>
        <begin position="191"/>
        <end position="212"/>
    </location>
</feature>
<organism evidence="12 13">
    <name type="scientific">Seminavis robusta</name>
    <dbReference type="NCBI Taxonomy" id="568900"/>
    <lineage>
        <taxon>Eukaryota</taxon>
        <taxon>Sar</taxon>
        <taxon>Stramenopiles</taxon>
        <taxon>Ochrophyta</taxon>
        <taxon>Bacillariophyta</taxon>
        <taxon>Bacillariophyceae</taxon>
        <taxon>Bacillariophycidae</taxon>
        <taxon>Naviculales</taxon>
        <taxon>Naviculaceae</taxon>
        <taxon>Seminavis</taxon>
    </lineage>
</organism>
<evidence type="ECO:0000256" key="11">
    <source>
        <dbReference type="SAM" id="Phobius"/>
    </source>
</evidence>
<evidence type="ECO:0000256" key="9">
    <source>
        <dbReference type="ARBA" id="ARBA00023136"/>
    </source>
</evidence>
<evidence type="ECO:0000256" key="4">
    <source>
        <dbReference type="ARBA" id="ARBA00022475"/>
    </source>
</evidence>
<dbReference type="EMBL" id="CAICTM010000740">
    <property type="protein sequence ID" value="CAB9515828.1"/>
    <property type="molecule type" value="Genomic_DNA"/>
</dbReference>
<evidence type="ECO:0000256" key="6">
    <source>
        <dbReference type="ARBA" id="ARBA00022692"/>
    </source>
</evidence>
<comment type="subcellular location">
    <subcellularLocation>
        <location evidence="1">Cell membrane</location>
        <topology evidence="1">Multi-pass membrane protein</topology>
    </subcellularLocation>
</comment>
<dbReference type="GO" id="GO:0051119">
    <property type="term" value="F:sugar transmembrane transporter activity"/>
    <property type="evidence" value="ECO:0007669"/>
    <property type="project" value="InterPro"/>
</dbReference>
<proteinExistence type="inferred from homology"/>
<dbReference type="PANTHER" id="PTHR10791">
    <property type="entry name" value="RAG1-ACTIVATING PROTEIN 1"/>
    <property type="match status" value="1"/>
</dbReference>
<evidence type="ECO:0000313" key="12">
    <source>
        <dbReference type="EMBL" id="CAB9515828.1"/>
    </source>
</evidence>
<keyword evidence="9 11" id="KW-0472">Membrane</keyword>
<feature type="compositionally biased region" description="Acidic residues" evidence="10">
    <location>
        <begin position="247"/>
        <end position="262"/>
    </location>
</feature>
<comment type="caution">
    <text evidence="12">The sequence shown here is derived from an EMBL/GenBank/DDBJ whole genome shotgun (WGS) entry which is preliminary data.</text>
</comment>
<evidence type="ECO:0000256" key="2">
    <source>
        <dbReference type="ARBA" id="ARBA00007809"/>
    </source>
</evidence>
<dbReference type="Gene3D" id="1.20.1280.290">
    <property type="match status" value="2"/>
</dbReference>
<keyword evidence="13" id="KW-1185">Reference proteome</keyword>
<accession>A0A9N8HHY5</accession>
<feature type="transmembrane region" description="Helical" evidence="11">
    <location>
        <begin position="218"/>
        <end position="239"/>
    </location>
</feature>
<evidence type="ECO:0000256" key="7">
    <source>
        <dbReference type="ARBA" id="ARBA00022737"/>
    </source>
</evidence>
<keyword evidence="6 11" id="KW-0812">Transmembrane</keyword>
<evidence type="ECO:0000256" key="8">
    <source>
        <dbReference type="ARBA" id="ARBA00022989"/>
    </source>
</evidence>
<sequence length="306" mass="33745">MTDAKSIILEYVCPSLGTIVGVYMFYAPFQDVQKALARGSLGDLNPLPWAFTLGNCCGWVFYSILINNLFVFFPNMIGFLFAVWFNLAATKLLYTQQFTALPQQQHDNNKRQTSQQQPQQTHAAPSYDYCVMAVVLIWASIIALVGFGLALSLETKQWIVGGASNLNLLFFYGAPLSTIATVLRTRNTASIHFLTMVTNTANGCFWAAYGFAIMDFLIFVPNGLGALLGFVQLALYVTFPRVMSTDDDQQQEEEAVVVDEESIPTAKDQEDAQDASGLTAREDIMSPDLSEATLEMSPPHIPASTE</sequence>
<evidence type="ECO:0000256" key="3">
    <source>
        <dbReference type="ARBA" id="ARBA00022448"/>
    </source>
</evidence>